<dbReference type="PROSITE" id="PS00028">
    <property type="entry name" value="ZINC_FINGER_C2H2_1"/>
    <property type="match status" value="1"/>
</dbReference>
<feature type="region of interest" description="Disordered" evidence="2">
    <location>
        <begin position="1"/>
        <end position="52"/>
    </location>
</feature>
<evidence type="ECO:0000313" key="5">
    <source>
        <dbReference type="Proteomes" id="UP001369815"/>
    </source>
</evidence>
<dbReference type="SMART" id="SM00355">
    <property type="entry name" value="ZnF_C2H2"/>
    <property type="match status" value="2"/>
</dbReference>
<accession>A0AAX6MBX9</accession>
<dbReference type="PANTHER" id="PTHR21354">
    <property type="entry name" value="ZINC FINGER PROTEIN 511"/>
    <property type="match status" value="1"/>
</dbReference>
<evidence type="ECO:0000256" key="2">
    <source>
        <dbReference type="SAM" id="MobiDB-lite"/>
    </source>
</evidence>
<dbReference type="InterPro" id="IPR013087">
    <property type="entry name" value="Znf_C2H2_type"/>
</dbReference>
<feature type="domain" description="C2H2-type" evidence="3">
    <location>
        <begin position="89"/>
        <end position="112"/>
    </location>
</feature>
<keyword evidence="1" id="KW-0479">Metal-binding</keyword>
<sequence>MKRSREPEEDALSSPEPEASPDKISSSASPREVEPLPPAKITELDESAVDDDDENGTFIMKCSLPPHRDVLSFRTYTEYEAHHNRTHMNRCVECGKNFPSEHLLNVHIEECHDAFAAVKREKGEHTYSCFVEGCDRKCRTPQKRRSHLIDKHMYPKNYFFAVTRDGVDGRQSLLIEHRRRRSSTATNGSGPKTTGRRQSPRQTEAPKEAPNPGTQESKAEVPKTAPAPVEAPDTEMEDLAGAMSALRFVPTSIRFGHRKGVAFTRR</sequence>
<dbReference type="GO" id="GO:0008270">
    <property type="term" value="F:zinc ion binding"/>
    <property type="evidence" value="ECO:0007669"/>
    <property type="project" value="UniProtKB-KW"/>
</dbReference>
<evidence type="ECO:0000256" key="1">
    <source>
        <dbReference type="PROSITE-ProRule" id="PRU00042"/>
    </source>
</evidence>
<organism evidence="4 5">
    <name type="scientific">Daldinia eschscholtzii</name>
    <dbReference type="NCBI Taxonomy" id="292717"/>
    <lineage>
        <taxon>Eukaryota</taxon>
        <taxon>Fungi</taxon>
        <taxon>Dikarya</taxon>
        <taxon>Ascomycota</taxon>
        <taxon>Pezizomycotina</taxon>
        <taxon>Sordariomycetes</taxon>
        <taxon>Xylariomycetidae</taxon>
        <taxon>Xylariales</taxon>
        <taxon>Hypoxylaceae</taxon>
        <taxon>Daldinia</taxon>
    </lineage>
</organism>
<reference evidence="4 5" key="1">
    <citation type="journal article" date="2024" name="Front Chem Biol">
        <title>Unveiling the potential of Daldinia eschscholtzii MFLUCC 19-0629 through bioactivity and bioinformatics studies for enhanced sustainable agriculture production.</title>
        <authorList>
            <person name="Brooks S."/>
            <person name="Weaver J.A."/>
            <person name="Klomchit A."/>
            <person name="Alharthi S.A."/>
            <person name="Onlamun T."/>
            <person name="Nurani R."/>
            <person name="Vong T.K."/>
            <person name="Alberti F."/>
            <person name="Greco C."/>
        </authorList>
    </citation>
    <scope>NUCLEOTIDE SEQUENCE [LARGE SCALE GENOMIC DNA]</scope>
    <source>
        <strain evidence="4">MFLUCC 19-0629</strain>
    </source>
</reference>
<dbReference type="AlphaFoldDB" id="A0AAX6MBX9"/>
<proteinExistence type="predicted"/>
<keyword evidence="1" id="KW-0863">Zinc-finger</keyword>
<name>A0AAX6MBX9_9PEZI</name>
<keyword evidence="5" id="KW-1185">Reference proteome</keyword>
<dbReference type="PROSITE" id="PS50157">
    <property type="entry name" value="ZINC_FINGER_C2H2_2"/>
    <property type="match status" value="1"/>
</dbReference>
<gene>
    <name evidence="4" type="ORF">Daesc_008296</name>
</gene>
<feature type="compositionally biased region" description="Polar residues" evidence="2">
    <location>
        <begin position="183"/>
        <end position="193"/>
    </location>
</feature>
<dbReference type="Gene3D" id="3.30.160.60">
    <property type="entry name" value="Classic Zinc Finger"/>
    <property type="match status" value="1"/>
</dbReference>
<comment type="caution">
    <text evidence="4">The sequence shown here is derived from an EMBL/GenBank/DDBJ whole genome shotgun (WGS) entry which is preliminary data.</text>
</comment>
<dbReference type="InterPro" id="IPR039258">
    <property type="entry name" value="ZNF511"/>
</dbReference>
<dbReference type="PANTHER" id="PTHR21354:SF0">
    <property type="entry name" value="ZINC FINGER PROTEIN 511"/>
    <property type="match status" value="1"/>
</dbReference>
<protein>
    <recommendedName>
        <fullName evidence="3">C2H2-type domain-containing protein</fullName>
    </recommendedName>
</protein>
<dbReference type="EMBL" id="JBANMG010000008">
    <property type="protein sequence ID" value="KAK6949973.1"/>
    <property type="molecule type" value="Genomic_DNA"/>
</dbReference>
<dbReference type="Proteomes" id="UP001369815">
    <property type="component" value="Unassembled WGS sequence"/>
</dbReference>
<feature type="region of interest" description="Disordered" evidence="2">
    <location>
        <begin position="174"/>
        <end position="237"/>
    </location>
</feature>
<evidence type="ECO:0000259" key="3">
    <source>
        <dbReference type="PROSITE" id="PS50157"/>
    </source>
</evidence>
<keyword evidence="1" id="KW-0862">Zinc</keyword>
<evidence type="ECO:0000313" key="4">
    <source>
        <dbReference type="EMBL" id="KAK6949973.1"/>
    </source>
</evidence>